<accession>X1AEP8</accession>
<reference evidence="1" key="1">
    <citation type="journal article" date="2014" name="Front. Microbiol.">
        <title>High frequency of phylogenetically diverse reductive dehalogenase-homologous genes in deep subseafloor sedimentary metagenomes.</title>
        <authorList>
            <person name="Kawai M."/>
            <person name="Futagami T."/>
            <person name="Toyoda A."/>
            <person name="Takaki Y."/>
            <person name="Nishi S."/>
            <person name="Hori S."/>
            <person name="Arai W."/>
            <person name="Tsubouchi T."/>
            <person name="Morono Y."/>
            <person name="Uchiyama I."/>
            <person name="Ito T."/>
            <person name="Fujiyama A."/>
            <person name="Inagaki F."/>
            <person name="Takami H."/>
        </authorList>
    </citation>
    <scope>NUCLEOTIDE SEQUENCE</scope>
    <source>
        <strain evidence="1">Expedition CK06-06</strain>
    </source>
</reference>
<dbReference type="AlphaFoldDB" id="X1AEP8"/>
<gene>
    <name evidence="1" type="ORF">S01H4_09724</name>
</gene>
<protein>
    <submittedName>
        <fullName evidence="1">Uncharacterized protein</fullName>
    </submittedName>
</protein>
<sequence>MPDEGFKRPVRIFASVVFPEPFGPTIARKSPSYTEIYTQILVPVVPFYTYADNINWNDIKLYWQGETGALDYLTNN</sequence>
<comment type="caution">
    <text evidence="1">The sequence shown here is derived from an EMBL/GenBank/DDBJ whole genome shotgun (WGS) entry which is preliminary data.</text>
</comment>
<feature type="non-terminal residue" evidence="1">
    <location>
        <position position="76"/>
    </location>
</feature>
<name>X1AEP8_9ZZZZ</name>
<organism evidence="1">
    <name type="scientific">marine sediment metagenome</name>
    <dbReference type="NCBI Taxonomy" id="412755"/>
    <lineage>
        <taxon>unclassified sequences</taxon>
        <taxon>metagenomes</taxon>
        <taxon>ecological metagenomes</taxon>
    </lineage>
</organism>
<evidence type="ECO:0000313" key="1">
    <source>
        <dbReference type="EMBL" id="GAG58521.1"/>
    </source>
</evidence>
<proteinExistence type="predicted"/>
<dbReference type="EMBL" id="BART01003575">
    <property type="protein sequence ID" value="GAG58521.1"/>
    <property type="molecule type" value="Genomic_DNA"/>
</dbReference>